<dbReference type="InterPro" id="IPR005650">
    <property type="entry name" value="BlaI_family"/>
</dbReference>
<evidence type="ECO:0000256" key="4">
    <source>
        <dbReference type="ARBA" id="ARBA00023163"/>
    </source>
</evidence>
<dbReference type="InterPro" id="IPR036388">
    <property type="entry name" value="WH-like_DNA-bd_sf"/>
</dbReference>
<dbReference type="Pfam" id="PF03965">
    <property type="entry name" value="Penicillinase_R"/>
    <property type="match status" value="1"/>
</dbReference>
<proteinExistence type="inferred from homology"/>
<accession>A0A2S8G0B8</accession>
<comment type="similarity">
    <text evidence="1">Belongs to the BlaI transcriptional regulatory family.</text>
</comment>
<evidence type="ECO:0000313" key="5">
    <source>
        <dbReference type="EMBL" id="PQO37892.1"/>
    </source>
</evidence>
<dbReference type="RefSeq" id="WP_105329141.1">
    <property type="nucleotide sequence ID" value="NZ_PUHY01000005.1"/>
</dbReference>
<dbReference type="OrthoDB" id="280196at2"/>
<evidence type="ECO:0000256" key="1">
    <source>
        <dbReference type="ARBA" id="ARBA00011046"/>
    </source>
</evidence>
<dbReference type="Proteomes" id="UP000238322">
    <property type="component" value="Unassembled WGS sequence"/>
</dbReference>
<gene>
    <name evidence="5" type="ORF">C5Y83_07260</name>
</gene>
<dbReference type="InterPro" id="IPR036390">
    <property type="entry name" value="WH_DNA-bd_sf"/>
</dbReference>
<evidence type="ECO:0000256" key="3">
    <source>
        <dbReference type="ARBA" id="ARBA00023125"/>
    </source>
</evidence>
<dbReference type="GO" id="GO:0003677">
    <property type="term" value="F:DNA binding"/>
    <property type="evidence" value="ECO:0007669"/>
    <property type="project" value="UniProtKB-KW"/>
</dbReference>
<dbReference type="PIRSF" id="PIRSF019455">
    <property type="entry name" value="CopR_AtkY"/>
    <property type="match status" value="1"/>
</dbReference>
<dbReference type="Gene3D" id="1.10.10.10">
    <property type="entry name" value="Winged helix-like DNA-binding domain superfamily/Winged helix DNA-binding domain"/>
    <property type="match status" value="1"/>
</dbReference>
<keyword evidence="4" id="KW-0804">Transcription</keyword>
<evidence type="ECO:0000313" key="6">
    <source>
        <dbReference type="Proteomes" id="UP000238322"/>
    </source>
</evidence>
<dbReference type="GO" id="GO:0045892">
    <property type="term" value="P:negative regulation of DNA-templated transcription"/>
    <property type="evidence" value="ECO:0007669"/>
    <property type="project" value="InterPro"/>
</dbReference>
<reference evidence="5 6" key="1">
    <citation type="submission" date="2018-02" db="EMBL/GenBank/DDBJ databases">
        <title>Comparative genomes isolates from brazilian mangrove.</title>
        <authorList>
            <person name="Araujo J.E."/>
            <person name="Taketani R.G."/>
            <person name="Silva M.C.P."/>
            <person name="Loureco M.V."/>
            <person name="Andreote F.D."/>
        </authorList>
    </citation>
    <scope>NUCLEOTIDE SEQUENCE [LARGE SCALE GENOMIC DNA]</scope>
    <source>
        <strain evidence="5 6">Hex-1 MGV</strain>
    </source>
</reference>
<organism evidence="5 6">
    <name type="scientific">Blastopirellula marina</name>
    <dbReference type="NCBI Taxonomy" id="124"/>
    <lineage>
        <taxon>Bacteria</taxon>
        <taxon>Pseudomonadati</taxon>
        <taxon>Planctomycetota</taxon>
        <taxon>Planctomycetia</taxon>
        <taxon>Pirellulales</taxon>
        <taxon>Pirellulaceae</taxon>
        <taxon>Blastopirellula</taxon>
    </lineage>
</organism>
<dbReference type="SUPFAM" id="SSF46785">
    <property type="entry name" value="Winged helix' DNA-binding domain"/>
    <property type="match status" value="1"/>
</dbReference>
<name>A0A2S8G0B8_9BACT</name>
<sequence length="132" mass="14806">MKKKLPKPTEAELVLLSVLWQRGPSTVREVHDALPDSATGYTTTLKILQKMFDKGLVTRDETQRSHIYSAAIAAEQTQRQLLRDFVRRVFAGSPAQMVMQALSDEHASKEDLAAIRELLDDLESKGQKGTKK</sequence>
<dbReference type="EMBL" id="PUHY01000005">
    <property type="protein sequence ID" value="PQO37892.1"/>
    <property type="molecule type" value="Genomic_DNA"/>
</dbReference>
<comment type="caution">
    <text evidence="5">The sequence shown here is derived from an EMBL/GenBank/DDBJ whole genome shotgun (WGS) entry which is preliminary data.</text>
</comment>
<dbReference type="Gene3D" id="1.10.4040.10">
    <property type="entry name" value="Penicillinase repressor domain"/>
    <property type="match status" value="1"/>
</dbReference>
<keyword evidence="2" id="KW-0805">Transcription regulation</keyword>
<protein>
    <submittedName>
        <fullName evidence="5">Transcriptional regulator</fullName>
    </submittedName>
</protein>
<dbReference type="AlphaFoldDB" id="A0A2S8G0B8"/>
<keyword evidence="3" id="KW-0238">DNA-binding</keyword>
<evidence type="ECO:0000256" key="2">
    <source>
        <dbReference type="ARBA" id="ARBA00023015"/>
    </source>
</evidence>